<gene>
    <name evidence="3" type="ORF">OXX778_LOCUS15307</name>
</gene>
<keyword evidence="4" id="KW-1185">Reference proteome</keyword>
<reference evidence="3" key="1">
    <citation type="submission" date="2021-02" db="EMBL/GenBank/DDBJ databases">
        <authorList>
            <person name="Nowell W R."/>
        </authorList>
    </citation>
    <scope>NUCLEOTIDE SEQUENCE</scope>
    <source>
        <strain evidence="3">Ploen Becks lab</strain>
    </source>
</reference>
<feature type="coiled-coil region" evidence="1">
    <location>
        <begin position="12"/>
        <end position="88"/>
    </location>
</feature>
<feature type="region of interest" description="Disordered" evidence="2">
    <location>
        <begin position="406"/>
        <end position="442"/>
    </location>
</feature>
<feature type="compositionally biased region" description="Polar residues" evidence="2">
    <location>
        <begin position="410"/>
        <end position="425"/>
    </location>
</feature>
<accession>A0A814FE54</accession>
<sequence>MNLESSNLQDPIKKLTEKNTRLSLALEAALNENKTIKNELVVCRVNQTELENKAKISQESSDRAENLLKKANTQIENWKYKYKLIQQRINEIENIEKSVANRTEALLNENDKLREIFKQNDTSINNLKSECDSKVKDYESRLENLIVENEKLNFENLELKSKIDEIQQQLLKYKDLSEKLREQNEKIQCDKSQLELQSFKNQQNSLNLSMTNEKITLNLKQKEDLIRLLETERDSIRTEMNNIKISNDLEINDLRSQIKKLDLRLKSEIDDKTNLKSLLEEKEEEIYFTQLNNKELIESLRKYRSKKFIDNFTQTIFMINNLNMVHQSTQTLVYSQMYQRCVFTQTPVIITKNFLAQTEKLIVKNNSVQTEGLTTMYSNWKDNRELNKNLSYRTDGWDLRDIELDEENRPPQQRQQVKNGPSNAKSLFDGFSKQVKKVRFSD</sequence>
<evidence type="ECO:0000256" key="2">
    <source>
        <dbReference type="SAM" id="MobiDB-lite"/>
    </source>
</evidence>
<evidence type="ECO:0000313" key="3">
    <source>
        <dbReference type="EMBL" id="CAF0978758.1"/>
    </source>
</evidence>
<dbReference type="AlphaFoldDB" id="A0A814FE54"/>
<evidence type="ECO:0000313" key="4">
    <source>
        <dbReference type="Proteomes" id="UP000663879"/>
    </source>
</evidence>
<organism evidence="3 4">
    <name type="scientific">Brachionus calyciflorus</name>
    <dbReference type="NCBI Taxonomy" id="104777"/>
    <lineage>
        <taxon>Eukaryota</taxon>
        <taxon>Metazoa</taxon>
        <taxon>Spiralia</taxon>
        <taxon>Gnathifera</taxon>
        <taxon>Rotifera</taxon>
        <taxon>Eurotatoria</taxon>
        <taxon>Monogononta</taxon>
        <taxon>Pseudotrocha</taxon>
        <taxon>Ploima</taxon>
        <taxon>Brachionidae</taxon>
        <taxon>Brachionus</taxon>
    </lineage>
</organism>
<dbReference type="Proteomes" id="UP000663879">
    <property type="component" value="Unassembled WGS sequence"/>
</dbReference>
<proteinExistence type="predicted"/>
<dbReference type="OrthoDB" id="10597892at2759"/>
<comment type="caution">
    <text evidence="3">The sequence shown here is derived from an EMBL/GenBank/DDBJ whole genome shotgun (WGS) entry which is preliminary data.</text>
</comment>
<keyword evidence="1" id="KW-0175">Coiled coil</keyword>
<feature type="coiled-coil region" evidence="1">
    <location>
        <begin position="128"/>
        <end position="285"/>
    </location>
</feature>
<name>A0A814FE54_9BILA</name>
<dbReference type="EMBL" id="CAJNOC010003347">
    <property type="protein sequence ID" value="CAF0978758.1"/>
    <property type="molecule type" value="Genomic_DNA"/>
</dbReference>
<protein>
    <submittedName>
        <fullName evidence="3">Uncharacterized protein</fullName>
    </submittedName>
</protein>
<evidence type="ECO:0000256" key="1">
    <source>
        <dbReference type="SAM" id="Coils"/>
    </source>
</evidence>